<proteinExistence type="predicted"/>
<name>A0ABW5CB79_9PROT</name>
<dbReference type="SUPFAM" id="SSF52540">
    <property type="entry name" value="P-loop containing nucleoside triphosphate hydrolases"/>
    <property type="match status" value="1"/>
</dbReference>
<keyword evidence="2" id="KW-1185">Reference proteome</keyword>
<reference evidence="2" key="1">
    <citation type="journal article" date="2019" name="Int. J. Syst. Evol. Microbiol.">
        <title>The Global Catalogue of Microorganisms (GCM) 10K type strain sequencing project: providing services to taxonomists for standard genome sequencing and annotation.</title>
        <authorList>
            <consortium name="The Broad Institute Genomics Platform"/>
            <consortium name="The Broad Institute Genome Sequencing Center for Infectious Disease"/>
            <person name="Wu L."/>
            <person name="Ma J."/>
        </authorList>
    </citation>
    <scope>NUCLEOTIDE SEQUENCE [LARGE SCALE GENOMIC DNA]</scope>
    <source>
        <strain evidence="2">KCTC 15012</strain>
    </source>
</reference>
<organism evidence="1 2">
    <name type="scientific">Phaeospirillum tilakii</name>
    <dbReference type="NCBI Taxonomy" id="741673"/>
    <lineage>
        <taxon>Bacteria</taxon>
        <taxon>Pseudomonadati</taxon>
        <taxon>Pseudomonadota</taxon>
        <taxon>Alphaproteobacteria</taxon>
        <taxon>Rhodospirillales</taxon>
        <taxon>Rhodospirillaceae</taxon>
        <taxon>Phaeospirillum</taxon>
    </lineage>
</organism>
<dbReference type="RefSeq" id="WP_377315127.1">
    <property type="nucleotide sequence ID" value="NZ_JBHUIY010000008.1"/>
</dbReference>
<comment type="caution">
    <text evidence="1">The sequence shown here is derived from an EMBL/GenBank/DDBJ whole genome shotgun (WGS) entry which is preliminary data.</text>
</comment>
<evidence type="ECO:0000313" key="1">
    <source>
        <dbReference type="EMBL" id="MFD2233350.1"/>
    </source>
</evidence>
<sequence length="513" mass="58562">MLRDINFGDVDAKNEILKQNRSGERVFFETFLIPERISVDDITSGRKYIILGLKGTGKTALLRYINDMCIGRGCISEIILFKSHISEEDRINLSKSSGFEVVHTGDSPVFIQDFKEAWKWMIYQRISALLKKDGNKSIESKKLYKITGVEEGSVSSSIGSLLSRIKSSHIKVTAEAAGIVGELGVDIAGSGDGRNVLISDVNRTCGELLNKIDLPKNIYLFFDELELFHQTSEQFDRDRRIIRDLVYATSFINAESSESGRKIFIVSSLRTEVLHSILELGHEIGRDVDDYGVRIDWSDGTDSSNHPLLRLIAKKISASSGVSEVDVWKTFFPDKISGQPYYKYILNSSYYRPRDIVRLLRVAREFRSEDLSFTSDHFEKTSIEYSKQTWLEVTEELLAIYSSIEISALQRFFLGFNTHFYKEDLLERIRIRYSQDPAIQELFSSHPLSKILSDLYRIGVVGNDFCVKKNKSGKPLQFRNRWIFRGNTEINDSERMAVHKSLWKHLSLVHGGG</sequence>
<dbReference type="EMBL" id="JBHUIY010000008">
    <property type="protein sequence ID" value="MFD2233350.1"/>
    <property type="molecule type" value="Genomic_DNA"/>
</dbReference>
<dbReference type="InterPro" id="IPR027417">
    <property type="entry name" value="P-loop_NTPase"/>
</dbReference>
<dbReference type="NCBIfam" id="NF047389">
    <property type="entry name" value="ATPase_Sll1717"/>
    <property type="match status" value="1"/>
</dbReference>
<evidence type="ECO:0000313" key="2">
    <source>
        <dbReference type="Proteomes" id="UP001597296"/>
    </source>
</evidence>
<accession>A0ABW5CB79</accession>
<protein>
    <submittedName>
        <fullName evidence="1">P-loop ATPase, Sll1717 family</fullName>
    </submittedName>
</protein>
<dbReference type="InterPro" id="IPR059206">
    <property type="entry name" value="Sll1717-like"/>
</dbReference>
<dbReference type="Proteomes" id="UP001597296">
    <property type="component" value="Unassembled WGS sequence"/>
</dbReference>
<gene>
    <name evidence="1" type="ORF">ACFSNB_06000</name>
</gene>